<dbReference type="Proteomes" id="UP001153328">
    <property type="component" value="Unassembled WGS sequence"/>
</dbReference>
<comment type="caution">
    <text evidence="2">The sequence shown here is derived from an EMBL/GenBank/DDBJ whole genome shotgun (WGS) entry which is preliminary data.</text>
</comment>
<feature type="compositionally biased region" description="Basic residues" evidence="1">
    <location>
        <begin position="51"/>
        <end position="61"/>
    </location>
</feature>
<evidence type="ECO:0000313" key="2">
    <source>
        <dbReference type="EMBL" id="CAG7655274.1"/>
    </source>
</evidence>
<protein>
    <submittedName>
        <fullName evidence="2">Uncharacterized protein</fullName>
    </submittedName>
</protein>
<name>A0A9W4H6A9_9ACTN</name>
<dbReference type="EMBL" id="CAJVAX010000021">
    <property type="protein sequence ID" value="CAG7655274.1"/>
    <property type="molecule type" value="Genomic_DNA"/>
</dbReference>
<reference evidence="2" key="1">
    <citation type="submission" date="2021-06" db="EMBL/GenBank/DDBJ databases">
        <authorList>
            <person name="Arsene-Ploetze F."/>
        </authorList>
    </citation>
    <scope>NUCLEOTIDE SEQUENCE</scope>
    <source>
        <strain evidence="2">SBRY1</strain>
    </source>
</reference>
<organism evidence="2 3">
    <name type="scientific">Actinacidiphila bryophytorum</name>
    <dbReference type="NCBI Taxonomy" id="1436133"/>
    <lineage>
        <taxon>Bacteria</taxon>
        <taxon>Bacillati</taxon>
        <taxon>Actinomycetota</taxon>
        <taxon>Actinomycetes</taxon>
        <taxon>Kitasatosporales</taxon>
        <taxon>Streptomycetaceae</taxon>
        <taxon>Actinacidiphila</taxon>
    </lineage>
</organism>
<keyword evidence="3" id="KW-1185">Reference proteome</keyword>
<dbReference type="AlphaFoldDB" id="A0A9W4H6A9"/>
<accession>A0A9W4H6A9</accession>
<feature type="region of interest" description="Disordered" evidence="1">
    <location>
        <begin position="1"/>
        <end position="61"/>
    </location>
</feature>
<evidence type="ECO:0000256" key="1">
    <source>
        <dbReference type="SAM" id="MobiDB-lite"/>
    </source>
</evidence>
<evidence type="ECO:0000313" key="3">
    <source>
        <dbReference type="Proteomes" id="UP001153328"/>
    </source>
</evidence>
<gene>
    <name evidence="2" type="ORF">SBRY_70072</name>
</gene>
<sequence>MARPRRRGTPLSLRGQRMARPRRNGARAAPAADQMQPRAPGGCPLAQGGRPSHRGQRGAAV</sequence>
<proteinExistence type="predicted"/>